<dbReference type="InterPro" id="IPR001623">
    <property type="entry name" value="DnaJ_domain"/>
</dbReference>
<dbReference type="CDD" id="cd10747">
    <property type="entry name" value="DnaJ_C"/>
    <property type="match status" value="1"/>
</dbReference>
<evidence type="ECO:0000256" key="9">
    <source>
        <dbReference type="ARBA" id="ARBA00061004"/>
    </source>
</evidence>
<dbReference type="GO" id="GO:0005524">
    <property type="term" value="F:ATP binding"/>
    <property type="evidence" value="ECO:0007669"/>
    <property type="project" value="InterPro"/>
</dbReference>
<dbReference type="SUPFAM" id="SSF57938">
    <property type="entry name" value="DnaJ/Hsp40 cysteine-rich domain"/>
    <property type="match status" value="1"/>
</dbReference>
<evidence type="ECO:0000256" key="11">
    <source>
        <dbReference type="HAMAP-Rule" id="MF_01152"/>
    </source>
</evidence>
<dbReference type="CDD" id="cd06257">
    <property type="entry name" value="DnaJ"/>
    <property type="match status" value="1"/>
</dbReference>
<dbReference type="InterPro" id="IPR001305">
    <property type="entry name" value="HSP_DnaJ_Cys-rich_dom"/>
</dbReference>
<keyword evidence="7 11" id="KW-0346">Stress response</keyword>
<keyword evidence="5 11" id="KW-0863">Zinc-finger</keyword>
<feature type="binding site" evidence="11">
    <location>
        <position position="180"/>
    </location>
    <ligand>
        <name>Zn(2+)</name>
        <dbReference type="ChEBI" id="CHEBI:29105"/>
        <label>2</label>
    </ligand>
</feature>
<feature type="domain" description="CR-type" evidence="14">
    <location>
        <begin position="147"/>
        <end position="225"/>
    </location>
</feature>
<keyword evidence="3 11" id="KW-0479">Metal-binding</keyword>
<comment type="subunit">
    <text evidence="11">Homodimer.</text>
</comment>
<evidence type="ECO:0000256" key="3">
    <source>
        <dbReference type="ARBA" id="ARBA00022723"/>
    </source>
</evidence>
<feature type="binding site" evidence="11">
    <location>
        <position position="160"/>
    </location>
    <ligand>
        <name>Zn(2+)</name>
        <dbReference type="ChEBI" id="CHEBI:29105"/>
        <label>1</label>
    </ligand>
</feature>
<dbReference type="GO" id="GO:0031072">
    <property type="term" value="F:heat shock protein binding"/>
    <property type="evidence" value="ECO:0007669"/>
    <property type="project" value="InterPro"/>
</dbReference>
<feature type="binding site" evidence="11">
    <location>
        <position position="202"/>
    </location>
    <ligand>
        <name>Zn(2+)</name>
        <dbReference type="ChEBI" id="CHEBI:29105"/>
        <label>2</label>
    </ligand>
</feature>
<proteinExistence type="inferred from homology"/>
<keyword evidence="8 11" id="KW-0143">Chaperone</keyword>
<evidence type="ECO:0000256" key="4">
    <source>
        <dbReference type="ARBA" id="ARBA00022737"/>
    </source>
</evidence>
<evidence type="ECO:0000256" key="2">
    <source>
        <dbReference type="ARBA" id="ARBA00022705"/>
    </source>
</evidence>
<keyword evidence="4 11" id="KW-0677">Repeat</keyword>
<dbReference type="PANTHER" id="PTHR43096:SF52">
    <property type="entry name" value="DNAJ HOMOLOG 1, MITOCHONDRIAL-RELATED"/>
    <property type="match status" value="1"/>
</dbReference>
<dbReference type="GO" id="GO:0051082">
    <property type="term" value="F:unfolded protein binding"/>
    <property type="evidence" value="ECO:0007669"/>
    <property type="project" value="UniProtKB-UniRule"/>
</dbReference>
<feature type="binding site" evidence="11">
    <location>
        <position position="213"/>
    </location>
    <ligand>
        <name>Zn(2+)</name>
        <dbReference type="ChEBI" id="CHEBI:29105"/>
        <label>1</label>
    </ligand>
</feature>
<comment type="domain">
    <text evidence="11">The J domain is necessary and sufficient to stimulate DnaK ATPase activity. Zinc center 1 plays an important role in the autonomous, DnaK-independent chaperone activity of DnaJ. Zinc center 2 is essential for interaction with DnaK and for DnaJ activity.</text>
</comment>
<dbReference type="PROSITE" id="PS00636">
    <property type="entry name" value="DNAJ_1"/>
    <property type="match status" value="1"/>
</dbReference>
<evidence type="ECO:0000313" key="15">
    <source>
        <dbReference type="EMBL" id="HDN85261.1"/>
    </source>
</evidence>
<feature type="binding site" evidence="11">
    <location>
        <position position="163"/>
    </location>
    <ligand>
        <name>Zn(2+)</name>
        <dbReference type="ChEBI" id="CHEBI:29105"/>
        <label>1</label>
    </ligand>
</feature>
<dbReference type="GO" id="GO:0005737">
    <property type="term" value="C:cytoplasm"/>
    <property type="evidence" value="ECO:0007669"/>
    <property type="project" value="UniProtKB-SubCell"/>
</dbReference>
<dbReference type="SMART" id="SM00271">
    <property type="entry name" value="DnaJ"/>
    <property type="match status" value="1"/>
</dbReference>
<evidence type="ECO:0000256" key="12">
    <source>
        <dbReference type="PROSITE-ProRule" id="PRU00546"/>
    </source>
</evidence>
<evidence type="ECO:0000256" key="10">
    <source>
        <dbReference type="ARBA" id="ARBA00067609"/>
    </source>
</evidence>
<dbReference type="InterPro" id="IPR012724">
    <property type="entry name" value="DnaJ"/>
</dbReference>
<dbReference type="NCBIfam" id="NF008035">
    <property type="entry name" value="PRK10767.1"/>
    <property type="match status" value="1"/>
</dbReference>
<protein>
    <recommendedName>
        <fullName evidence="10 11">Chaperone protein DnaJ</fullName>
    </recommendedName>
</protein>
<evidence type="ECO:0000256" key="5">
    <source>
        <dbReference type="ARBA" id="ARBA00022771"/>
    </source>
</evidence>
<feature type="domain" description="J" evidence="13">
    <location>
        <begin position="7"/>
        <end position="74"/>
    </location>
</feature>
<dbReference type="EMBL" id="DRBC01000353">
    <property type="protein sequence ID" value="HDN85261.1"/>
    <property type="molecule type" value="Genomic_DNA"/>
</dbReference>
<sequence>MMGTKRDYYEILGVSRDASIEEIKRAYRKLALQYHPDRVPPEKKKEAEEKFKEISEAYAVLSDPQKRKLYDMYGHAGIDSRYTTEDIFRGADFSWVFRDLGDFGFESIFEDLFSDFGFDFFRKKKRKSRGQDIEVRVELSLEEVAQGVEKEIQFLRWERCKVCGGSGAHPGSKEVICPSCGGRGVVSSGLGFISFTQTCPRCQGEGKIVERACSFCRGKKTVKVTRKIKVKIPQGVETGSVVRVKGEGNFGEAGFGNLYLYVVVKKHPIFEREGNNIKCKVKVSFIKAILGGEIEVPTLNGRAKMRIPQGTQSNTIFRLKGKGLPDLKTKRVGDEFVEVIIEVPRRLSSRERRLIEELGRLRGEL</sequence>
<feature type="binding site" evidence="11">
    <location>
        <position position="216"/>
    </location>
    <ligand>
        <name>Zn(2+)</name>
        <dbReference type="ChEBI" id="CHEBI:29105"/>
        <label>1</label>
    </ligand>
</feature>
<dbReference type="GO" id="GO:0006260">
    <property type="term" value="P:DNA replication"/>
    <property type="evidence" value="ECO:0007669"/>
    <property type="project" value="UniProtKB-KW"/>
</dbReference>
<evidence type="ECO:0000259" key="13">
    <source>
        <dbReference type="PROSITE" id="PS50076"/>
    </source>
</evidence>
<feature type="zinc finger region" description="CR-type" evidence="12">
    <location>
        <begin position="147"/>
        <end position="225"/>
    </location>
</feature>
<dbReference type="CDD" id="cd10719">
    <property type="entry name" value="DnaJ_zf"/>
    <property type="match status" value="1"/>
</dbReference>
<dbReference type="InterPro" id="IPR008971">
    <property type="entry name" value="HSP40/DnaJ_pept-bd"/>
</dbReference>
<dbReference type="Pfam" id="PF01556">
    <property type="entry name" value="DnaJ_C"/>
    <property type="match status" value="1"/>
</dbReference>
<comment type="cofactor">
    <cofactor evidence="11">
        <name>Zn(2+)</name>
        <dbReference type="ChEBI" id="CHEBI:29105"/>
    </cofactor>
    <text evidence="11">Binds 2 Zn(2+) ions per monomer.</text>
</comment>
<dbReference type="GO" id="GO:0009408">
    <property type="term" value="P:response to heat"/>
    <property type="evidence" value="ECO:0007669"/>
    <property type="project" value="InterPro"/>
</dbReference>
<evidence type="ECO:0000256" key="6">
    <source>
        <dbReference type="ARBA" id="ARBA00022833"/>
    </source>
</evidence>
<dbReference type="InterPro" id="IPR018253">
    <property type="entry name" value="DnaJ_domain_CS"/>
</dbReference>
<reference evidence="15" key="1">
    <citation type="journal article" date="2020" name="mSystems">
        <title>Genome- and Community-Level Interaction Insights into Carbon Utilization and Element Cycling Functions of Hydrothermarchaeota in Hydrothermal Sediment.</title>
        <authorList>
            <person name="Zhou Z."/>
            <person name="Liu Y."/>
            <person name="Xu W."/>
            <person name="Pan J."/>
            <person name="Luo Z.H."/>
            <person name="Li M."/>
        </authorList>
    </citation>
    <scope>NUCLEOTIDE SEQUENCE [LARGE SCALE GENOMIC DNA]</scope>
    <source>
        <strain evidence="15">HyVt-219</strain>
    </source>
</reference>
<comment type="subcellular location">
    <subcellularLocation>
        <location evidence="11">Cytoplasm</location>
    </subcellularLocation>
</comment>
<dbReference type="PRINTS" id="PR00625">
    <property type="entry name" value="JDOMAIN"/>
</dbReference>
<dbReference type="Pfam" id="PF00226">
    <property type="entry name" value="DnaJ"/>
    <property type="match status" value="1"/>
</dbReference>
<dbReference type="SUPFAM" id="SSF46565">
    <property type="entry name" value="Chaperone J-domain"/>
    <property type="match status" value="1"/>
</dbReference>
<dbReference type="GO" id="GO:0042026">
    <property type="term" value="P:protein refolding"/>
    <property type="evidence" value="ECO:0007669"/>
    <property type="project" value="TreeGrafter"/>
</dbReference>
<keyword evidence="2 11" id="KW-0235">DNA replication</keyword>
<gene>
    <name evidence="11 15" type="primary">dnaJ</name>
    <name evidence="15" type="ORF">ENG47_05870</name>
</gene>
<feature type="binding site" evidence="11">
    <location>
        <position position="177"/>
    </location>
    <ligand>
        <name>Zn(2+)</name>
        <dbReference type="ChEBI" id="CHEBI:29105"/>
        <label>2</label>
    </ligand>
</feature>
<dbReference type="PANTHER" id="PTHR43096">
    <property type="entry name" value="DNAJ HOMOLOG 1, MITOCHONDRIAL-RELATED"/>
    <property type="match status" value="1"/>
</dbReference>
<dbReference type="Gene3D" id="2.10.230.10">
    <property type="entry name" value="Heat shock protein DnaJ, cysteine-rich domain"/>
    <property type="match status" value="1"/>
</dbReference>
<dbReference type="Proteomes" id="UP000885660">
    <property type="component" value="Unassembled WGS sequence"/>
</dbReference>
<comment type="caution">
    <text evidence="15">The sequence shown here is derived from an EMBL/GenBank/DDBJ whole genome shotgun (WGS) entry which is preliminary data.</text>
</comment>
<dbReference type="InterPro" id="IPR036869">
    <property type="entry name" value="J_dom_sf"/>
</dbReference>
<dbReference type="FunFam" id="1.10.287.110:FF:000031">
    <property type="entry name" value="Molecular chaperone DnaJ"/>
    <property type="match status" value="1"/>
</dbReference>
<dbReference type="Pfam" id="PF00684">
    <property type="entry name" value="DnaJ_CXXCXGXG"/>
    <property type="match status" value="1"/>
</dbReference>
<dbReference type="PROSITE" id="PS51188">
    <property type="entry name" value="ZF_CR"/>
    <property type="match status" value="1"/>
</dbReference>
<dbReference type="Gene3D" id="1.10.287.110">
    <property type="entry name" value="DnaJ domain"/>
    <property type="match status" value="1"/>
</dbReference>
<name>A0A7V0QR08_UNCAE</name>
<dbReference type="SUPFAM" id="SSF49493">
    <property type="entry name" value="HSP40/DnaJ peptide-binding domain"/>
    <property type="match status" value="2"/>
</dbReference>
<organism evidence="15">
    <name type="scientific">Aerophobetes bacterium</name>
    <dbReference type="NCBI Taxonomy" id="2030807"/>
    <lineage>
        <taxon>Bacteria</taxon>
        <taxon>Candidatus Aerophobota</taxon>
    </lineage>
</organism>
<dbReference type="GO" id="GO:0008270">
    <property type="term" value="F:zinc ion binding"/>
    <property type="evidence" value="ECO:0007669"/>
    <property type="project" value="UniProtKB-UniRule"/>
</dbReference>
<dbReference type="HAMAP" id="MF_01152">
    <property type="entry name" value="DnaJ"/>
    <property type="match status" value="1"/>
</dbReference>
<dbReference type="NCBIfam" id="TIGR02349">
    <property type="entry name" value="DnaJ_bact"/>
    <property type="match status" value="1"/>
</dbReference>
<dbReference type="InterPro" id="IPR002939">
    <property type="entry name" value="DnaJ_C"/>
</dbReference>
<keyword evidence="6 11" id="KW-0862">Zinc</keyword>
<evidence type="ECO:0000256" key="1">
    <source>
        <dbReference type="ARBA" id="ARBA00022490"/>
    </source>
</evidence>
<feature type="binding site" evidence="11">
    <location>
        <position position="199"/>
    </location>
    <ligand>
        <name>Zn(2+)</name>
        <dbReference type="ChEBI" id="CHEBI:29105"/>
        <label>2</label>
    </ligand>
</feature>
<keyword evidence="1 11" id="KW-0963">Cytoplasm</keyword>
<dbReference type="PROSITE" id="PS50076">
    <property type="entry name" value="DNAJ_2"/>
    <property type="match status" value="1"/>
</dbReference>
<evidence type="ECO:0000259" key="14">
    <source>
        <dbReference type="PROSITE" id="PS51188"/>
    </source>
</evidence>
<comment type="similarity">
    <text evidence="9 11">Belongs to the DnaJ family.</text>
</comment>
<accession>A0A7V0QR08</accession>
<comment type="caution">
    <text evidence="11">Lacks conserved residue(s) required for the propagation of feature annotation.</text>
</comment>
<dbReference type="FunFam" id="2.60.260.20:FF:000005">
    <property type="entry name" value="Chaperone protein dnaJ 1, mitochondrial"/>
    <property type="match status" value="1"/>
</dbReference>
<dbReference type="Gene3D" id="2.60.260.20">
    <property type="entry name" value="Urease metallochaperone UreE, N-terminal domain"/>
    <property type="match status" value="2"/>
</dbReference>
<comment type="function">
    <text evidence="11">Participates actively in the response to hyperosmotic and heat shock by preventing the aggregation of stress-denatured proteins and by disaggregating proteins, also in an autonomous, DnaK-independent fashion. Unfolded proteins bind initially to DnaJ; upon interaction with the DnaJ-bound protein, DnaK hydrolyzes its bound ATP, resulting in the formation of a stable complex. GrpE releases ADP from DnaK; ATP binding to DnaK triggers the release of the substrate protein, thus completing the reaction cycle. Several rounds of ATP-dependent interactions between DnaJ, DnaK and GrpE are required for fully efficient folding. Also involved, together with DnaK and GrpE, in the DNA replication of plasmids through activation of initiation proteins.</text>
</comment>
<dbReference type="AlphaFoldDB" id="A0A7V0QR08"/>
<dbReference type="FunFam" id="2.10.230.10:FF:000002">
    <property type="entry name" value="Molecular chaperone DnaJ"/>
    <property type="match status" value="1"/>
</dbReference>
<evidence type="ECO:0000256" key="8">
    <source>
        <dbReference type="ARBA" id="ARBA00023186"/>
    </source>
</evidence>
<dbReference type="InterPro" id="IPR036410">
    <property type="entry name" value="HSP_DnaJ_Cys-rich_dom_sf"/>
</dbReference>
<evidence type="ECO:0000256" key="7">
    <source>
        <dbReference type="ARBA" id="ARBA00023016"/>
    </source>
</evidence>